<dbReference type="GO" id="GO:0016603">
    <property type="term" value="F:glutaminyl-peptide cyclotransferase activity"/>
    <property type="evidence" value="ECO:0007669"/>
    <property type="project" value="InterPro"/>
</dbReference>
<keyword evidence="2" id="KW-0808">Transferase</keyword>
<dbReference type="InterPro" id="IPR015943">
    <property type="entry name" value="WD40/YVTN_repeat-like_dom_sf"/>
</dbReference>
<evidence type="ECO:0000313" key="3">
    <source>
        <dbReference type="Proteomes" id="UP000321204"/>
    </source>
</evidence>
<dbReference type="KEGG" id="fgg:FSB75_01625"/>
<evidence type="ECO:0000313" key="2">
    <source>
        <dbReference type="EMBL" id="QEC54651.1"/>
    </source>
</evidence>
<reference evidence="2 3" key="1">
    <citation type="journal article" date="2015" name="Int. J. Syst. Evol. Microbiol.">
        <title>Flavisolibacter ginsenosidimutans sp. nov., with ginsenoside-converting activity isolated from soil used for cultivating ginseng.</title>
        <authorList>
            <person name="Zhao Y."/>
            <person name="Liu Q."/>
            <person name="Kang M.S."/>
            <person name="Jin F."/>
            <person name="Yu H."/>
            <person name="Im W.T."/>
        </authorList>
    </citation>
    <scope>NUCLEOTIDE SEQUENCE [LARGE SCALE GENOMIC DNA]</scope>
    <source>
        <strain evidence="2 3">Gsoil 636</strain>
    </source>
</reference>
<proteinExistence type="predicted"/>
<dbReference type="AlphaFoldDB" id="A0A5B8UDA3"/>
<dbReference type="EMBL" id="CP042433">
    <property type="protein sequence ID" value="QEC54651.1"/>
    <property type="molecule type" value="Genomic_DNA"/>
</dbReference>
<dbReference type="PANTHER" id="PTHR31270:SF1">
    <property type="entry name" value="GLUTAMINYL-PEPTIDE CYCLOTRANSFERASE"/>
    <property type="match status" value="1"/>
</dbReference>
<name>A0A5B8UDA3_9BACT</name>
<gene>
    <name evidence="2" type="ORF">FSB75_01625</name>
</gene>
<organism evidence="2 3">
    <name type="scientific">Flavisolibacter ginsenosidimutans</name>
    <dbReference type="NCBI Taxonomy" id="661481"/>
    <lineage>
        <taxon>Bacteria</taxon>
        <taxon>Pseudomonadati</taxon>
        <taxon>Bacteroidota</taxon>
        <taxon>Chitinophagia</taxon>
        <taxon>Chitinophagales</taxon>
        <taxon>Chitinophagaceae</taxon>
        <taxon>Flavisolibacter</taxon>
    </lineage>
</organism>
<dbReference type="Pfam" id="PF05096">
    <property type="entry name" value="Glu_cyclase_2"/>
    <property type="match status" value="1"/>
</dbReference>
<keyword evidence="3" id="KW-1185">Reference proteome</keyword>
<dbReference type="OrthoDB" id="9783700at2"/>
<dbReference type="InterPro" id="IPR011044">
    <property type="entry name" value="Quino_amine_DH_bsu"/>
</dbReference>
<feature type="chain" id="PRO_5023061583" evidence="1">
    <location>
        <begin position="20"/>
        <end position="275"/>
    </location>
</feature>
<dbReference type="Gene3D" id="2.130.10.10">
    <property type="entry name" value="YVTN repeat-like/Quinoprotein amine dehydrogenase"/>
    <property type="match status" value="1"/>
</dbReference>
<keyword evidence="1" id="KW-0732">Signal</keyword>
<protein>
    <submittedName>
        <fullName evidence="2">Glutaminyl-peptide cyclotransferase</fullName>
    </submittedName>
</protein>
<dbReference type="InterPro" id="IPR007788">
    <property type="entry name" value="QCT"/>
</dbReference>
<dbReference type="Proteomes" id="UP000321204">
    <property type="component" value="Chromosome"/>
</dbReference>
<accession>A0A5B8UDA3</accession>
<dbReference type="PANTHER" id="PTHR31270">
    <property type="entry name" value="GLUTAMINYL-PEPTIDE CYCLOTRANSFERASE"/>
    <property type="match status" value="1"/>
</dbReference>
<dbReference type="SUPFAM" id="SSF50969">
    <property type="entry name" value="YVTN repeat-like/Quinoprotein amine dehydrogenase"/>
    <property type="match status" value="1"/>
</dbReference>
<sequence length="275" mass="30937">MPTLIFGFMKKFLLAPVFVAFLAAVGCNNNKPDTGNSAPETPKTPAIAYSVANTYPHDTTFFTEGLEFYKGKLLESTGNYGKSKLVQYNLVTGKVEREVALDAKYFGEGITVLRDTLYQLTYREGVVHVYDAKDFKKIKELPYSNGEGWGLTHDSTFIIGNNSGNSLYYYQPGTFKLVKSLGITENGEPAVNLNELEYINGFIYANQWQYNYILKIDPAKGEVVAKMDLSPIVQQEKNQNPNAEVLNGIAYNPETKKFYVTGKNWSKIYELQFNL</sequence>
<evidence type="ECO:0000256" key="1">
    <source>
        <dbReference type="SAM" id="SignalP"/>
    </source>
</evidence>
<feature type="signal peptide" evidence="1">
    <location>
        <begin position="1"/>
        <end position="19"/>
    </location>
</feature>